<dbReference type="NCBIfam" id="NF040487">
    <property type="entry name" value="T3SS_CigR_fam"/>
    <property type="match status" value="1"/>
</dbReference>
<evidence type="ECO:0000313" key="4">
    <source>
        <dbReference type="Proteomes" id="UP000029995"/>
    </source>
</evidence>
<evidence type="ECO:0008006" key="5">
    <source>
        <dbReference type="Google" id="ProtNLM"/>
    </source>
</evidence>
<evidence type="ECO:0000256" key="1">
    <source>
        <dbReference type="SAM" id="MobiDB-lite"/>
    </source>
</evidence>
<dbReference type="Proteomes" id="UP000029995">
    <property type="component" value="Unassembled WGS sequence"/>
</dbReference>
<evidence type="ECO:0000313" key="3">
    <source>
        <dbReference type="EMBL" id="KGM32666.1"/>
    </source>
</evidence>
<comment type="caution">
    <text evidence="3">The sequence shown here is derived from an EMBL/GenBank/DDBJ whole genome shotgun (WGS) entry which is preliminary data.</text>
</comment>
<gene>
    <name evidence="3" type="ORF">P409_20095</name>
</gene>
<proteinExistence type="predicted"/>
<sequence>MLLAAAIGLLAASPAAMAAPHGHGQGQGQGHGKKQVVPGNPGQGKPHRQGNAGAPAVLFQPRDRDVIVDYYGGWPRGEALPPGIARNLARGKPLPPGIAKRSLPPDLLARLPRHDGYDYYMVGSEVVLVAIATGIILDILTH</sequence>
<organism evidence="3 4">
    <name type="scientific">Inquilinus limosus MP06</name>
    <dbReference type="NCBI Taxonomy" id="1398085"/>
    <lineage>
        <taxon>Bacteria</taxon>
        <taxon>Pseudomonadati</taxon>
        <taxon>Pseudomonadota</taxon>
        <taxon>Alphaproteobacteria</taxon>
        <taxon>Rhodospirillales</taxon>
        <taxon>Rhodospirillaceae</taxon>
        <taxon>Inquilinus</taxon>
    </lineage>
</organism>
<feature type="chain" id="PRO_5001961017" description="Integral membrane protein" evidence="2">
    <location>
        <begin position="19"/>
        <end position="142"/>
    </location>
</feature>
<dbReference type="EMBL" id="JANX01000282">
    <property type="protein sequence ID" value="KGM32666.1"/>
    <property type="molecule type" value="Genomic_DNA"/>
</dbReference>
<accession>A0A0A0D1Q8</accession>
<evidence type="ECO:0000256" key="2">
    <source>
        <dbReference type="SAM" id="SignalP"/>
    </source>
</evidence>
<reference evidence="3 4" key="1">
    <citation type="submission" date="2014-01" db="EMBL/GenBank/DDBJ databases">
        <title>Genome sequence determination for a cystic fibrosis isolate, Inquilinus limosus.</title>
        <authorList>
            <person name="Pino M."/>
            <person name="Di Conza J."/>
            <person name="Gutkind G."/>
        </authorList>
    </citation>
    <scope>NUCLEOTIDE SEQUENCE [LARGE SCALE GENOMIC DNA]</scope>
    <source>
        <strain evidence="3 4">MP06</strain>
    </source>
</reference>
<protein>
    <recommendedName>
        <fullName evidence="5">Integral membrane protein</fullName>
    </recommendedName>
</protein>
<name>A0A0A0D1Q8_9PROT</name>
<feature type="signal peptide" evidence="2">
    <location>
        <begin position="1"/>
        <end position="18"/>
    </location>
</feature>
<dbReference type="AlphaFoldDB" id="A0A0A0D1Q8"/>
<dbReference type="Gene3D" id="3.10.450.160">
    <property type="entry name" value="inner membrane protein cigr"/>
    <property type="match status" value="1"/>
</dbReference>
<keyword evidence="2" id="KW-0732">Signal</keyword>
<feature type="region of interest" description="Disordered" evidence="1">
    <location>
        <begin position="18"/>
        <end position="54"/>
    </location>
</feature>